<dbReference type="AlphaFoldDB" id="X1TX82"/>
<comment type="caution">
    <text evidence="1">The sequence shown here is derived from an EMBL/GenBank/DDBJ whole genome shotgun (WGS) entry which is preliminary data.</text>
</comment>
<feature type="non-terminal residue" evidence="1">
    <location>
        <position position="32"/>
    </location>
</feature>
<organism evidence="1">
    <name type="scientific">marine sediment metagenome</name>
    <dbReference type="NCBI Taxonomy" id="412755"/>
    <lineage>
        <taxon>unclassified sequences</taxon>
        <taxon>metagenomes</taxon>
        <taxon>ecological metagenomes</taxon>
    </lineage>
</organism>
<proteinExistence type="predicted"/>
<sequence length="32" mass="3588">MKTYHGINRGIGGQSITVYDGTKTYPLPHILR</sequence>
<accession>X1TX82</accession>
<protein>
    <submittedName>
        <fullName evidence="1">Uncharacterized protein</fullName>
    </submittedName>
</protein>
<name>X1TX82_9ZZZZ</name>
<evidence type="ECO:0000313" key="1">
    <source>
        <dbReference type="EMBL" id="GAI92185.1"/>
    </source>
</evidence>
<reference evidence="1" key="1">
    <citation type="journal article" date="2014" name="Front. Microbiol.">
        <title>High frequency of phylogenetically diverse reductive dehalogenase-homologous genes in deep subseafloor sedimentary metagenomes.</title>
        <authorList>
            <person name="Kawai M."/>
            <person name="Futagami T."/>
            <person name="Toyoda A."/>
            <person name="Takaki Y."/>
            <person name="Nishi S."/>
            <person name="Hori S."/>
            <person name="Arai W."/>
            <person name="Tsubouchi T."/>
            <person name="Morono Y."/>
            <person name="Uchiyama I."/>
            <person name="Ito T."/>
            <person name="Fujiyama A."/>
            <person name="Inagaki F."/>
            <person name="Takami H."/>
        </authorList>
    </citation>
    <scope>NUCLEOTIDE SEQUENCE</scope>
    <source>
        <strain evidence="1">Expedition CK06-06</strain>
    </source>
</reference>
<gene>
    <name evidence="1" type="ORF">S12H4_40329</name>
</gene>
<dbReference type="EMBL" id="BARW01024464">
    <property type="protein sequence ID" value="GAI92185.1"/>
    <property type="molecule type" value="Genomic_DNA"/>
</dbReference>